<accession>A0A6G0ZF13</accession>
<evidence type="ECO:0000313" key="1">
    <source>
        <dbReference type="EMBL" id="KAF0769538.1"/>
    </source>
</evidence>
<sequence>MWHRTICSTILSFQCAKTKVVSYNTYNSLSSLNESTGSLNRSYNDISDQENGIYVIVRSRPLSTKENRASEPSIVSFPGNGRILSLMITNAPFYVSNHTLHSDLNIQTVLELTKSFYKLFRSRLANHPNPLILVLDTSNIPGNPPRTLKRNWCRYLATIHTLSS</sequence>
<comment type="caution">
    <text evidence="1">The sequence shown here is derived from an EMBL/GenBank/DDBJ whole genome shotgun (WGS) entry which is preliminary data.</text>
</comment>
<keyword evidence="2" id="KW-1185">Reference proteome</keyword>
<organism evidence="1 2">
    <name type="scientific">Aphis craccivora</name>
    <name type="common">Cowpea aphid</name>
    <dbReference type="NCBI Taxonomy" id="307492"/>
    <lineage>
        <taxon>Eukaryota</taxon>
        <taxon>Metazoa</taxon>
        <taxon>Ecdysozoa</taxon>
        <taxon>Arthropoda</taxon>
        <taxon>Hexapoda</taxon>
        <taxon>Insecta</taxon>
        <taxon>Pterygota</taxon>
        <taxon>Neoptera</taxon>
        <taxon>Paraneoptera</taxon>
        <taxon>Hemiptera</taxon>
        <taxon>Sternorrhyncha</taxon>
        <taxon>Aphidomorpha</taxon>
        <taxon>Aphidoidea</taxon>
        <taxon>Aphididae</taxon>
        <taxon>Aphidini</taxon>
        <taxon>Aphis</taxon>
        <taxon>Aphis</taxon>
    </lineage>
</organism>
<gene>
    <name evidence="1" type="ORF">FWK35_00017260</name>
</gene>
<reference evidence="1 2" key="1">
    <citation type="submission" date="2019-08" db="EMBL/GenBank/DDBJ databases">
        <title>Whole genome of Aphis craccivora.</title>
        <authorList>
            <person name="Voronova N.V."/>
            <person name="Shulinski R.S."/>
            <person name="Bandarenka Y.V."/>
            <person name="Zhorov D.G."/>
            <person name="Warner D."/>
        </authorList>
    </citation>
    <scope>NUCLEOTIDE SEQUENCE [LARGE SCALE GENOMIC DNA]</scope>
    <source>
        <strain evidence="1">180601</strain>
        <tissue evidence="1">Whole Body</tissue>
    </source>
</reference>
<name>A0A6G0ZF13_APHCR</name>
<dbReference type="AlphaFoldDB" id="A0A6G0ZF13"/>
<protein>
    <submittedName>
        <fullName evidence="1">Kinesin-like protein KIF12</fullName>
    </submittedName>
</protein>
<dbReference type="Proteomes" id="UP000478052">
    <property type="component" value="Unassembled WGS sequence"/>
</dbReference>
<evidence type="ECO:0000313" key="2">
    <source>
        <dbReference type="Proteomes" id="UP000478052"/>
    </source>
</evidence>
<dbReference type="EMBL" id="VUJU01000582">
    <property type="protein sequence ID" value="KAF0769538.1"/>
    <property type="molecule type" value="Genomic_DNA"/>
</dbReference>
<proteinExistence type="predicted"/>